<keyword evidence="8" id="KW-0560">Oxidoreductase</keyword>
<dbReference type="InterPro" id="IPR001150">
    <property type="entry name" value="Gly_radical"/>
</dbReference>
<sequence length="708" mass="79510">MILVLKRDGGIRPFNVLRIKNAILKAQEEVGQSDFQIADHIGIKAQMKFSGRKDVSIKEIQDLVEESLMQTQPDVARAYISYRSSRDVARDKESKLFTDIDGLLSNSNKQLTNENANKDSKVIPVQRDLIAGIVSKHIGLNFILPEHIKEAHLSGDIHYHDLDYSPSLPMTNCCLVDLTTLLRDGFCLGNAKIESPKSVGVACAVMAQITAQVASHQYGGTTFANVDKVLSPYAELSYNKHLLTANKWNIPNARDYADALTQKEIYDGIQAYEYEINTLFTTNGQTPFVTITFGMGIDKFSKWIQEAILKVRIKGLGKDGITAVFPKLVMFLEEGINLKPEDPNYDIKQLALECSSKRLYPDIISSRINREVTGSPTPVSPMGCRSFLSGWMDGNGNYTLDGRNNLGVVSINLPRIAIESGGNFEKFWNSLRDRLELAKQSLDTRIDSLRGVKASVAPILYVEGAFGVKLKPDEEIINIFKNGRASISVGYIGLHEVMSIMYPDKSPFENKRAQNFALSVVQFMKDETVRWRKESPEDWGYSLYSTPSESLCDRFCKLDRQKFGEIEGITNKGWYTNSFHLDVMNKVDPIQKIDFEKTFHWIASGGHITYAEFPNMRNNLKGLEAVWDYAVDNLAYFGTNTPSDQCFECGFEGEFSCTSKGFSCPNCGNREDKKMSIIRRVCGYLGSPNSRGFNEGKQLEVESRVKHL</sequence>
<dbReference type="InterPro" id="IPR012833">
    <property type="entry name" value="NrdD"/>
</dbReference>
<keyword evidence="2 5" id="KW-0556">Organic radical</keyword>
<evidence type="ECO:0000256" key="3">
    <source>
        <dbReference type="ARBA" id="ARBA00022840"/>
    </source>
</evidence>
<dbReference type="SUPFAM" id="SSF51998">
    <property type="entry name" value="PFL-like glycyl radical enzymes"/>
    <property type="match status" value="1"/>
</dbReference>
<protein>
    <submittedName>
        <fullName evidence="8">Anaerobic ribonucleotide reductase subunit or ribonucleoside triphosphate reductase</fullName>
        <ecNumber evidence="8">1.17.4.2</ecNumber>
    </submittedName>
</protein>
<evidence type="ECO:0000259" key="6">
    <source>
        <dbReference type="PROSITE" id="PS51149"/>
    </source>
</evidence>
<dbReference type="EC" id="1.17.4.2" evidence="8"/>
<feature type="domain" description="ATP-cone" evidence="7">
    <location>
        <begin position="2"/>
        <end position="90"/>
    </location>
</feature>
<dbReference type="NCBIfam" id="TIGR02487">
    <property type="entry name" value="NrdD"/>
    <property type="match status" value="1"/>
</dbReference>
<dbReference type="InterPro" id="IPR019777">
    <property type="entry name" value="Form_AcTrfase_GR_CS"/>
</dbReference>
<proteinExistence type="predicted"/>
<reference evidence="8" key="1">
    <citation type="submission" date="2022-09" db="EMBL/GenBank/DDBJ databases">
        <authorList>
            <person name="Cebeci A."/>
            <person name="Ture M."/>
            <person name="Alemdag M."/>
            <person name="Altinok I."/>
        </authorList>
    </citation>
    <scope>NUCLEOTIDE SEQUENCE</scope>
</reference>
<evidence type="ECO:0000256" key="1">
    <source>
        <dbReference type="ARBA" id="ARBA00022741"/>
    </source>
</evidence>
<dbReference type="GO" id="GO:0004748">
    <property type="term" value="F:ribonucleoside-diphosphate reductase activity, thioredoxin disulfide as acceptor"/>
    <property type="evidence" value="ECO:0007669"/>
    <property type="project" value="TreeGrafter"/>
</dbReference>
<keyword evidence="3 4" id="KW-0067">ATP-binding</keyword>
<dbReference type="Proteomes" id="UP001163735">
    <property type="component" value="Segment"/>
</dbReference>
<dbReference type="PANTHER" id="PTHR21075">
    <property type="entry name" value="ANAEROBIC RIBONUCLEOSIDE-TRIPHOSPHATE REDUCTASE"/>
    <property type="match status" value="1"/>
</dbReference>
<evidence type="ECO:0000259" key="7">
    <source>
        <dbReference type="PROSITE" id="PS51161"/>
    </source>
</evidence>
<keyword evidence="9" id="KW-1185">Reference proteome</keyword>
<dbReference type="GO" id="GO:0008998">
    <property type="term" value="F:ribonucleoside-triphosphate reductase (thioredoxin) activity"/>
    <property type="evidence" value="ECO:0007669"/>
    <property type="project" value="UniProtKB-EC"/>
</dbReference>
<dbReference type="GO" id="GO:0005524">
    <property type="term" value="F:ATP binding"/>
    <property type="evidence" value="ECO:0007669"/>
    <property type="project" value="UniProtKB-UniRule"/>
</dbReference>
<evidence type="ECO:0000313" key="9">
    <source>
        <dbReference type="Proteomes" id="UP001163735"/>
    </source>
</evidence>
<accession>A0A9E8K2H9</accession>
<dbReference type="Gene3D" id="3.20.70.20">
    <property type="match status" value="1"/>
</dbReference>
<dbReference type="EMBL" id="OP491958">
    <property type="protein sequence ID" value="UZV39690.1"/>
    <property type="molecule type" value="Genomic_DNA"/>
</dbReference>
<dbReference type="PROSITE" id="PS00850">
    <property type="entry name" value="GLY_RADICAL_1"/>
    <property type="match status" value="1"/>
</dbReference>
<evidence type="ECO:0000256" key="2">
    <source>
        <dbReference type="ARBA" id="ARBA00022818"/>
    </source>
</evidence>
<dbReference type="GO" id="GO:0009265">
    <property type="term" value="P:2'-deoxyribonucleotide biosynthetic process"/>
    <property type="evidence" value="ECO:0007669"/>
    <property type="project" value="TreeGrafter"/>
</dbReference>
<feature type="domain" description="Glycine radical" evidence="6">
    <location>
        <begin position="585"/>
        <end position="708"/>
    </location>
</feature>
<dbReference type="CDD" id="cd01675">
    <property type="entry name" value="RNR_III"/>
    <property type="match status" value="1"/>
</dbReference>
<evidence type="ECO:0000256" key="4">
    <source>
        <dbReference type="PROSITE-ProRule" id="PRU00492"/>
    </source>
</evidence>
<organism evidence="8 9">
    <name type="scientific">Aeromonas phage APT65</name>
    <dbReference type="NCBI Taxonomy" id="2982914"/>
    <lineage>
        <taxon>Viruses</taxon>
        <taxon>Duplodnaviria</taxon>
        <taxon>Heunggongvirae</taxon>
        <taxon>Uroviricota</taxon>
        <taxon>Caudoviricetes</taxon>
        <taxon>Aquaneticvirus</taxon>
        <taxon>Aquaneticvirus ApT65</taxon>
    </lineage>
</organism>
<evidence type="ECO:0000256" key="5">
    <source>
        <dbReference type="PROSITE-ProRule" id="PRU00493"/>
    </source>
</evidence>
<name>A0A9E8K2H9_9CAUD</name>
<gene>
    <name evidence="8" type="ORF">APT65_00087</name>
</gene>
<dbReference type="InterPro" id="IPR005144">
    <property type="entry name" value="ATP-cone_dom"/>
</dbReference>
<dbReference type="PROSITE" id="PS51161">
    <property type="entry name" value="ATP_CONE"/>
    <property type="match status" value="1"/>
</dbReference>
<dbReference type="PROSITE" id="PS51149">
    <property type="entry name" value="GLY_RADICAL_2"/>
    <property type="match status" value="1"/>
</dbReference>
<keyword evidence="1 4" id="KW-0547">Nucleotide-binding</keyword>
<dbReference type="NCBIfam" id="NF006732">
    <property type="entry name" value="PRK09263.1"/>
    <property type="match status" value="1"/>
</dbReference>
<dbReference type="Pfam" id="PF03477">
    <property type="entry name" value="ATP-cone"/>
    <property type="match status" value="1"/>
</dbReference>
<dbReference type="Pfam" id="PF13597">
    <property type="entry name" value="NRDD"/>
    <property type="match status" value="1"/>
</dbReference>
<evidence type="ECO:0000313" key="8">
    <source>
        <dbReference type="EMBL" id="UZV39690.1"/>
    </source>
</evidence>
<feature type="modified residue" description="Glycine radical" evidence="5">
    <location>
        <position position="683"/>
    </location>
</feature>
<dbReference type="PANTHER" id="PTHR21075:SF0">
    <property type="entry name" value="ANAEROBIC RIBONUCLEOSIDE-TRIPHOSPHATE REDUCTASE"/>
    <property type="match status" value="1"/>
</dbReference>
<dbReference type="GO" id="GO:0006260">
    <property type="term" value="P:DNA replication"/>
    <property type="evidence" value="ECO:0007669"/>
    <property type="project" value="InterPro"/>
</dbReference>